<proteinExistence type="inferred from homology"/>
<reference evidence="10 11" key="1">
    <citation type="submission" date="2024-04" db="EMBL/GenBank/DDBJ databases">
        <title>Phylogenomic analyses of a clade within the roseobacter group suggest taxonomic reassignments of species of the genera Aestuariivita, Citreicella, Loktanella, Nautella, Pelagibaca, Ruegeria, Thalassobius, Thiobacimonas and Tropicibacter, and the proposal o.</title>
        <authorList>
            <person name="Jeon C.O."/>
        </authorList>
    </citation>
    <scope>NUCLEOTIDE SEQUENCE [LARGE SCALE GENOMIC DNA]</scope>
    <source>
        <strain evidence="10 11">G8-12</strain>
    </source>
</reference>
<dbReference type="EMBL" id="CP151762">
    <property type="protein sequence ID" value="WZU64331.1"/>
    <property type="molecule type" value="Genomic_DNA"/>
</dbReference>
<protein>
    <recommendedName>
        <fullName evidence="7">3-methylmercaptopropionyl-CoA ligase</fullName>
        <ecNumber evidence="6">6.2.1.44</ecNumber>
    </recommendedName>
</protein>
<dbReference type="Proteomes" id="UP001451782">
    <property type="component" value="Chromosome"/>
</dbReference>
<dbReference type="PROSITE" id="PS00455">
    <property type="entry name" value="AMP_BINDING"/>
    <property type="match status" value="1"/>
</dbReference>
<evidence type="ECO:0000259" key="8">
    <source>
        <dbReference type="Pfam" id="PF00501"/>
    </source>
</evidence>
<feature type="domain" description="AMP-binding enzyme C-terminal" evidence="9">
    <location>
        <begin position="455"/>
        <end position="529"/>
    </location>
</feature>
<keyword evidence="11" id="KW-1185">Reference proteome</keyword>
<evidence type="ECO:0000256" key="7">
    <source>
        <dbReference type="ARBA" id="ARBA00067668"/>
    </source>
</evidence>
<dbReference type="PANTHER" id="PTHR43859:SF4">
    <property type="entry name" value="BUTANOATE--COA LIGASE AAE1-RELATED"/>
    <property type="match status" value="1"/>
</dbReference>
<dbReference type="RefSeq" id="WP_342070696.1">
    <property type="nucleotide sequence ID" value="NZ_CP151762.1"/>
</dbReference>
<dbReference type="Pfam" id="PF13193">
    <property type="entry name" value="AMP-binding_C"/>
    <property type="match status" value="1"/>
</dbReference>
<evidence type="ECO:0000256" key="2">
    <source>
        <dbReference type="ARBA" id="ARBA00022598"/>
    </source>
</evidence>
<evidence type="ECO:0000256" key="6">
    <source>
        <dbReference type="ARBA" id="ARBA00066616"/>
    </source>
</evidence>
<dbReference type="Gene3D" id="3.40.50.12780">
    <property type="entry name" value="N-terminal domain of ligase-like"/>
    <property type="match status" value="1"/>
</dbReference>
<dbReference type="InterPro" id="IPR045851">
    <property type="entry name" value="AMP-bd_C_sf"/>
</dbReference>
<dbReference type="CDD" id="cd12118">
    <property type="entry name" value="ttLC_FACS_AEE21_like"/>
    <property type="match status" value="1"/>
</dbReference>
<gene>
    <name evidence="10" type="ORF">AABB28_03255</name>
</gene>
<organism evidence="10 11">
    <name type="scientific">Yoonia algicola</name>
    <dbReference type="NCBI Taxonomy" id="3137368"/>
    <lineage>
        <taxon>Bacteria</taxon>
        <taxon>Pseudomonadati</taxon>
        <taxon>Pseudomonadota</taxon>
        <taxon>Alphaproteobacteria</taxon>
        <taxon>Rhodobacterales</taxon>
        <taxon>Paracoccaceae</taxon>
        <taxon>Yoonia</taxon>
    </lineage>
</organism>
<accession>A0AAN0MA52</accession>
<keyword evidence="2" id="KW-0436">Ligase</keyword>
<comment type="similarity">
    <text evidence="1">Belongs to the ATP-dependent AMP-binding enzyme family.</text>
</comment>
<evidence type="ECO:0000256" key="3">
    <source>
        <dbReference type="ARBA" id="ARBA00022832"/>
    </source>
</evidence>
<evidence type="ECO:0000313" key="10">
    <source>
        <dbReference type="EMBL" id="WZU64331.1"/>
    </source>
</evidence>
<dbReference type="KEGG" id="yag:AABB28_03255"/>
<dbReference type="AlphaFoldDB" id="A0AAN0MA52"/>
<dbReference type="InterPro" id="IPR000873">
    <property type="entry name" value="AMP-dep_synth/lig_dom"/>
</dbReference>
<name>A0AAN0MA52_9RHOB</name>
<feature type="domain" description="AMP-dependent synthetase/ligase" evidence="8">
    <location>
        <begin position="26"/>
        <end position="405"/>
    </location>
</feature>
<dbReference type="InterPro" id="IPR042099">
    <property type="entry name" value="ANL_N_sf"/>
</dbReference>
<dbReference type="SUPFAM" id="SSF56801">
    <property type="entry name" value="Acetyl-CoA synthetase-like"/>
    <property type="match status" value="1"/>
</dbReference>
<dbReference type="GO" id="GO:0016874">
    <property type="term" value="F:ligase activity"/>
    <property type="evidence" value="ECO:0007669"/>
    <property type="project" value="UniProtKB-KW"/>
</dbReference>
<comment type="catalytic activity">
    <reaction evidence="5">
        <text>3-(methylsulfanyl)propanoate + ATP + CoA = 3-(methylsulfanyl)propanoyl-CoA + AMP + diphosphate</text>
        <dbReference type="Rhea" id="RHEA:43052"/>
        <dbReference type="ChEBI" id="CHEBI:30616"/>
        <dbReference type="ChEBI" id="CHEBI:33019"/>
        <dbReference type="ChEBI" id="CHEBI:49016"/>
        <dbReference type="ChEBI" id="CHEBI:57287"/>
        <dbReference type="ChEBI" id="CHEBI:82815"/>
        <dbReference type="ChEBI" id="CHEBI:456215"/>
        <dbReference type="EC" id="6.2.1.44"/>
    </reaction>
    <physiologicalReaction direction="left-to-right" evidence="5">
        <dbReference type="Rhea" id="RHEA:43053"/>
    </physiologicalReaction>
</comment>
<keyword evidence="3" id="KW-0276">Fatty acid metabolism</keyword>
<evidence type="ECO:0000256" key="1">
    <source>
        <dbReference type="ARBA" id="ARBA00006432"/>
    </source>
</evidence>
<dbReference type="Gene3D" id="3.30.300.30">
    <property type="match status" value="1"/>
</dbReference>
<dbReference type="EC" id="6.2.1.44" evidence="6"/>
<dbReference type="FunFam" id="3.30.300.30:FF:000008">
    <property type="entry name" value="2,3-dihydroxybenzoate-AMP ligase"/>
    <property type="match status" value="1"/>
</dbReference>
<dbReference type="GO" id="GO:0006631">
    <property type="term" value="P:fatty acid metabolic process"/>
    <property type="evidence" value="ECO:0007669"/>
    <property type="project" value="UniProtKB-KW"/>
</dbReference>
<dbReference type="NCBIfam" id="NF006020">
    <property type="entry name" value="PRK08162.1"/>
    <property type="match status" value="1"/>
</dbReference>
<dbReference type="PANTHER" id="PTHR43859">
    <property type="entry name" value="ACYL-ACTIVATING ENZYME"/>
    <property type="match status" value="1"/>
</dbReference>
<evidence type="ECO:0000259" key="9">
    <source>
        <dbReference type="Pfam" id="PF13193"/>
    </source>
</evidence>
<evidence type="ECO:0000256" key="5">
    <source>
        <dbReference type="ARBA" id="ARBA00051915"/>
    </source>
</evidence>
<keyword evidence="4" id="KW-0443">Lipid metabolism</keyword>
<evidence type="ECO:0000313" key="11">
    <source>
        <dbReference type="Proteomes" id="UP001451782"/>
    </source>
</evidence>
<evidence type="ECO:0000256" key="4">
    <source>
        <dbReference type="ARBA" id="ARBA00023098"/>
    </source>
</evidence>
<dbReference type="InterPro" id="IPR020845">
    <property type="entry name" value="AMP-binding_CS"/>
</dbReference>
<dbReference type="InterPro" id="IPR025110">
    <property type="entry name" value="AMP-bd_C"/>
</dbReference>
<dbReference type="Pfam" id="PF00501">
    <property type="entry name" value="AMP-binding"/>
    <property type="match status" value="1"/>
</dbReference>
<sequence length="549" mass="60181">MSTHPYNTDLDRNPANHQPLTPLTFLERAASVFPDHTAIVHGPLRRTYAEFYARSRQLASALAQYGIGRGDTVSVVLPNTPAMLECHYGVPMSGAVLHSVNTRLDASVIAFQLDHALSKVVIVDREFMPLIQDALVLATVSPMVIPYDDAAFPGPATQSDATDYEAFLASGDPAFDWLMPLDEWDAISINYTSGTTGDPKGVVSHHRGAYLLAQGNALTTSMAKHAVYLWTLPMFHCNGWCFPWTLSAIIGTHVCLRQVRAEPIWTALAEEGVTHLCGAPIVMSLIISAPAHEKRKLDHTVQFFTAAAPPPEKLLADMKLAGFDVTHLYGLTETYGPAVVNDWHQDWSDLPPAQQAALKSRQGVRYLPLEGLDVVDPDTMVPVPRDGKTMGEVMFRGNVVMKGYFRNPTATQEAFAGGWFHSGDLGVRHPDGYIQLKDRSKDIIISGGENISSIEVEEALYRHPAVEIAAVVAMPHEKWGETPCAFVELAAGETVDAAALTEWCKGQLAPYKVPRQFIFMPIPRTSTGKIQKFFLRDQARELAKTVTAG</sequence>